<organism evidence="1 2">
    <name type="scientific">Desulfuromonas versatilis</name>
    <dbReference type="NCBI Taxonomy" id="2802975"/>
    <lineage>
        <taxon>Bacteria</taxon>
        <taxon>Pseudomonadati</taxon>
        <taxon>Thermodesulfobacteriota</taxon>
        <taxon>Desulfuromonadia</taxon>
        <taxon>Desulfuromonadales</taxon>
        <taxon>Desulfuromonadaceae</taxon>
        <taxon>Desulfuromonas</taxon>
    </lineage>
</organism>
<evidence type="ECO:0008006" key="3">
    <source>
        <dbReference type="Google" id="ProtNLM"/>
    </source>
</evidence>
<dbReference type="PANTHER" id="PTHR38471">
    <property type="entry name" value="FOUR HELIX BUNDLE PROTEIN"/>
    <property type="match status" value="1"/>
</dbReference>
<accession>A0ABM8HWN1</accession>
<dbReference type="Proteomes" id="UP001319827">
    <property type="component" value="Chromosome"/>
</dbReference>
<dbReference type="Gene3D" id="1.20.1440.60">
    <property type="entry name" value="23S rRNA-intervening sequence"/>
    <property type="match status" value="1"/>
</dbReference>
<dbReference type="SUPFAM" id="SSF158446">
    <property type="entry name" value="IVS-encoded protein-like"/>
    <property type="match status" value="1"/>
</dbReference>
<dbReference type="PANTHER" id="PTHR38471:SF2">
    <property type="entry name" value="FOUR HELIX BUNDLE PROTEIN"/>
    <property type="match status" value="1"/>
</dbReference>
<dbReference type="CDD" id="cd16377">
    <property type="entry name" value="23S_rRNA_IVP_like"/>
    <property type="match status" value="1"/>
</dbReference>
<reference evidence="1 2" key="2">
    <citation type="journal article" date="2021" name="Int. J. Syst. Evol. Microbiol.">
        <title>Isolation and Polyphasic Characterization of Desulfuromonas versatilis sp. Nov., an Electrogenic Bacteria Capable of Versatile Metabolism Isolated from a Graphene Oxide-Reducing Enrichment Culture.</title>
        <authorList>
            <person name="Xie L."/>
            <person name="Yoshida N."/>
            <person name="Ishii S."/>
            <person name="Meng L."/>
        </authorList>
    </citation>
    <scope>NUCLEOTIDE SEQUENCE [LARGE SCALE GENOMIC DNA]</scope>
    <source>
        <strain evidence="1 2">NIT-T3</strain>
    </source>
</reference>
<protein>
    <recommendedName>
        <fullName evidence="3">Four helix bundle protein</fullName>
    </recommendedName>
</protein>
<dbReference type="RefSeq" id="WP_225911485.1">
    <property type="nucleotide sequence ID" value="NZ_AP024355.1"/>
</dbReference>
<dbReference type="NCBIfam" id="TIGR02436">
    <property type="entry name" value="four helix bundle protein"/>
    <property type="match status" value="1"/>
</dbReference>
<sequence length="120" mass="13398">MRRKHHNLKLWQDSRALVKEVYEATGDFPREEIYGLTGQMRRAAVSIPSKIAEGAGRNGVREFIQFLSIARGSLSELETQVVLAQDLGYLDETSSLLERIGSVFSLAGGLLTSLQKRFSE</sequence>
<reference evidence="1 2" key="1">
    <citation type="journal article" date="2016" name="C (Basel)">
        <title>Selective Growth of and Electricity Production by Marine Exoelectrogenic Bacteria in Self-Aggregated Hydrogel of Microbially Reduced Graphene Oxide.</title>
        <authorList>
            <person name="Yoshida N."/>
            <person name="Goto Y."/>
            <person name="Miyata Y."/>
        </authorList>
    </citation>
    <scope>NUCLEOTIDE SEQUENCE [LARGE SCALE GENOMIC DNA]</scope>
    <source>
        <strain evidence="1 2">NIT-T3</strain>
    </source>
</reference>
<dbReference type="InterPro" id="IPR036583">
    <property type="entry name" value="23S_rRNA_IVS_sf"/>
</dbReference>
<gene>
    <name evidence="1" type="ORF">DESUT3_22510</name>
</gene>
<dbReference type="Pfam" id="PF05635">
    <property type="entry name" value="23S_rRNA_IVP"/>
    <property type="match status" value="1"/>
</dbReference>
<proteinExistence type="predicted"/>
<dbReference type="EMBL" id="AP024355">
    <property type="protein sequence ID" value="BCR05182.1"/>
    <property type="molecule type" value="Genomic_DNA"/>
</dbReference>
<evidence type="ECO:0000313" key="1">
    <source>
        <dbReference type="EMBL" id="BCR05182.1"/>
    </source>
</evidence>
<name>A0ABM8HWN1_9BACT</name>
<dbReference type="InterPro" id="IPR012657">
    <property type="entry name" value="23S_rRNA-intervening_sequence"/>
</dbReference>
<keyword evidence="2" id="KW-1185">Reference proteome</keyword>
<evidence type="ECO:0000313" key="2">
    <source>
        <dbReference type="Proteomes" id="UP001319827"/>
    </source>
</evidence>